<organism evidence="1 2">
    <name type="scientific">Gymnopus androsaceus JB14</name>
    <dbReference type="NCBI Taxonomy" id="1447944"/>
    <lineage>
        <taxon>Eukaryota</taxon>
        <taxon>Fungi</taxon>
        <taxon>Dikarya</taxon>
        <taxon>Basidiomycota</taxon>
        <taxon>Agaricomycotina</taxon>
        <taxon>Agaricomycetes</taxon>
        <taxon>Agaricomycetidae</taxon>
        <taxon>Agaricales</taxon>
        <taxon>Marasmiineae</taxon>
        <taxon>Omphalotaceae</taxon>
        <taxon>Gymnopus</taxon>
    </lineage>
</organism>
<dbReference type="EMBL" id="ML769406">
    <property type="protein sequence ID" value="KAE9405814.1"/>
    <property type="molecule type" value="Genomic_DNA"/>
</dbReference>
<sequence>SNDSMKVIIFTLRELGVENVPSLSALRTFQAKQTQHAGVCPTHHISALQNHFDVNHPAKLFGLDFANPLVHQQMHFYPEVSNPVTESWQADKWLHEVEPNELSPMWANFSDTPKHHFFTGELAQLSNGCLVVPRKWI</sequence>
<gene>
    <name evidence="1" type="ORF">BT96DRAFT_760084</name>
</gene>
<dbReference type="Proteomes" id="UP000799118">
    <property type="component" value="Unassembled WGS sequence"/>
</dbReference>
<accession>A0A6A4IAK3</accession>
<evidence type="ECO:0000313" key="2">
    <source>
        <dbReference type="Proteomes" id="UP000799118"/>
    </source>
</evidence>
<feature type="non-terminal residue" evidence="1">
    <location>
        <position position="1"/>
    </location>
</feature>
<evidence type="ECO:0000313" key="1">
    <source>
        <dbReference type="EMBL" id="KAE9405814.1"/>
    </source>
</evidence>
<protein>
    <submittedName>
        <fullName evidence="1">Uncharacterized protein</fullName>
    </submittedName>
</protein>
<keyword evidence="2" id="KW-1185">Reference proteome</keyword>
<dbReference type="AlphaFoldDB" id="A0A6A4IAK3"/>
<reference evidence="1" key="1">
    <citation type="journal article" date="2019" name="Environ. Microbiol.">
        <title>Fungal ecological strategies reflected in gene transcription - a case study of two litter decomposers.</title>
        <authorList>
            <person name="Barbi F."/>
            <person name="Kohler A."/>
            <person name="Barry K."/>
            <person name="Baskaran P."/>
            <person name="Daum C."/>
            <person name="Fauchery L."/>
            <person name="Ihrmark K."/>
            <person name="Kuo A."/>
            <person name="LaButti K."/>
            <person name="Lipzen A."/>
            <person name="Morin E."/>
            <person name="Grigoriev I.V."/>
            <person name="Henrissat B."/>
            <person name="Lindahl B."/>
            <person name="Martin F."/>
        </authorList>
    </citation>
    <scope>NUCLEOTIDE SEQUENCE</scope>
    <source>
        <strain evidence="1">JB14</strain>
    </source>
</reference>
<feature type="non-terminal residue" evidence="1">
    <location>
        <position position="137"/>
    </location>
</feature>
<dbReference type="OrthoDB" id="3028440at2759"/>
<name>A0A6A4IAK3_9AGAR</name>
<proteinExistence type="predicted"/>